<dbReference type="NCBIfam" id="NF011648">
    <property type="entry name" value="PRK15066.1"/>
    <property type="match status" value="1"/>
</dbReference>
<name>A0A485BK17_KLUCR</name>
<keyword evidence="8" id="KW-1185">Reference proteome</keyword>
<dbReference type="GO" id="GO:0005886">
    <property type="term" value="C:plasma membrane"/>
    <property type="evidence" value="ECO:0007669"/>
    <property type="project" value="TreeGrafter"/>
</dbReference>
<evidence type="ECO:0000256" key="2">
    <source>
        <dbReference type="ARBA" id="ARBA00022692"/>
    </source>
</evidence>
<accession>A0A485BK17</accession>
<feature type="transmembrane region" description="Helical" evidence="5">
    <location>
        <begin position="139"/>
        <end position="163"/>
    </location>
</feature>
<dbReference type="Proteomes" id="UP000401081">
    <property type="component" value="Unassembled WGS sequence"/>
</dbReference>
<evidence type="ECO:0000256" key="5">
    <source>
        <dbReference type="SAM" id="Phobius"/>
    </source>
</evidence>
<dbReference type="Pfam" id="PF01061">
    <property type="entry name" value="ABC2_membrane"/>
    <property type="match status" value="1"/>
</dbReference>
<evidence type="ECO:0000259" key="6">
    <source>
        <dbReference type="Pfam" id="PF01061"/>
    </source>
</evidence>
<dbReference type="GO" id="GO:0140359">
    <property type="term" value="F:ABC-type transporter activity"/>
    <property type="evidence" value="ECO:0007669"/>
    <property type="project" value="InterPro"/>
</dbReference>
<protein>
    <submittedName>
        <fullName evidence="7">Inner membrane transport permease yadH</fullName>
    </submittedName>
</protein>
<sequence>MMQLYWVALKSIWAKEIHRFMRIWVQTLVPPVITMTLYFIIFGNLIGSRIGEMHGFSYMQFIVPGLIMMAVITNAYANVASSFFSAKFQRNIEELLVAPVPTHVIIAGFVGGGVARGLCVGVLVTAISLFFVPFQVHSWVFVALTLVLTAVLFSLAGLLNAVFAKTFDDISLIPTFVLTPLTYLGWGVLFADSAATFLAGAVASEPDRLHD</sequence>
<proteinExistence type="predicted"/>
<feature type="transmembrane region" description="Helical" evidence="5">
    <location>
        <begin position="58"/>
        <end position="84"/>
    </location>
</feature>
<evidence type="ECO:0000256" key="4">
    <source>
        <dbReference type="ARBA" id="ARBA00023136"/>
    </source>
</evidence>
<evidence type="ECO:0000256" key="3">
    <source>
        <dbReference type="ARBA" id="ARBA00022989"/>
    </source>
</evidence>
<evidence type="ECO:0000256" key="1">
    <source>
        <dbReference type="ARBA" id="ARBA00004141"/>
    </source>
</evidence>
<dbReference type="InterPro" id="IPR013525">
    <property type="entry name" value="ABC2_TM"/>
</dbReference>
<dbReference type="PANTHER" id="PTHR43332">
    <property type="entry name" value="INNER MEMBRANE TRANSPORT PERMEASE YADH-RELATED"/>
    <property type="match status" value="1"/>
</dbReference>
<keyword evidence="4 5" id="KW-0472">Membrane</keyword>
<organism evidence="7 8">
    <name type="scientific">Kluyvera cryocrescens</name>
    <name type="common">Kluyvera citrophila</name>
    <dbReference type="NCBI Taxonomy" id="580"/>
    <lineage>
        <taxon>Bacteria</taxon>
        <taxon>Pseudomonadati</taxon>
        <taxon>Pseudomonadota</taxon>
        <taxon>Gammaproteobacteria</taxon>
        <taxon>Enterobacterales</taxon>
        <taxon>Enterobacteriaceae</taxon>
        <taxon>Kluyvera</taxon>
    </lineage>
</organism>
<evidence type="ECO:0000313" key="8">
    <source>
        <dbReference type="Proteomes" id="UP000401081"/>
    </source>
</evidence>
<dbReference type="PANTHER" id="PTHR43332:SF2">
    <property type="entry name" value="INNER MEMBRANE TRANSPORT PERMEASE YADH"/>
    <property type="match status" value="1"/>
</dbReference>
<dbReference type="InterPro" id="IPR052522">
    <property type="entry name" value="ABC-2_transport_permease"/>
</dbReference>
<comment type="subcellular location">
    <subcellularLocation>
        <location evidence="1">Membrane</location>
        <topology evidence="1">Multi-pass membrane protein</topology>
    </subcellularLocation>
</comment>
<keyword evidence="3 5" id="KW-1133">Transmembrane helix</keyword>
<dbReference type="AlphaFoldDB" id="A0A485BK17"/>
<dbReference type="EMBL" id="CAADJD010000021">
    <property type="protein sequence ID" value="VFS71948.1"/>
    <property type="molecule type" value="Genomic_DNA"/>
</dbReference>
<evidence type="ECO:0000313" key="7">
    <source>
        <dbReference type="EMBL" id="VFS71948.1"/>
    </source>
</evidence>
<feature type="transmembrane region" description="Helical" evidence="5">
    <location>
        <begin position="104"/>
        <end position="132"/>
    </location>
</feature>
<reference evidence="7 8" key="1">
    <citation type="submission" date="2019-03" db="EMBL/GenBank/DDBJ databases">
        <authorList>
            <consortium name="Pathogen Informatics"/>
        </authorList>
    </citation>
    <scope>NUCLEOTIDE SEQUENCE [LARGE SCALE GENOMIC DNA]</scope>
    <source>
        <strain evidence="7 8">NCTC12993</strain>
    </source>
</reference>
<feature type="transmembrane region" description="Helical" evidence="5">
    <location>
        <begin position="24"/>
        <end position="46"/>
    </location>
</feature>
<gene>
    <name evidence="7" type="primary">yadH_1</name>
    <name evidence="7" type="ORF">NCTC12993_04777</name>
</gene>
<feature type="domain" description="ABC-2 type transporter transmembrane" evidence="6">
    <location>
        <begin position="9"/>
        <end position="185"/>
    </location>
</feature>
<keyword evidence="2 5" id="KW-0812">Transmembrane</keyword>